<dbReference type="AlphaFoldDB" id="S7ZAB9"/>
<organism evidence="1 2">
    <name type="scientific">Penicillium oxalicum (strain 114-2 / CGMCC 5302)</name>
    <name type="common">Penicillium decumbens</name>
    <dbReference type="NCBI Taxonomy" id="933388"/>
    <lineage>
        <taxon>Eukaryota</taxon>
        <taxon>Fungi</taxon>
        <taxon>Dikarya</taxon>
        <taxon>Ascomycota</taxon>
        <taxon>Pezizomycotina</taxon>
        <taxon>Eurotiomycetes</taxon>
        <taxon>Eurotiomycetidae</taxon>
        <taxon>Eurotiales</taxon>
        <taxon>Aspergillaceae</taxon>
        <taxon>Penicillium</taxon>
    </lineage>
</organism>
<accession>S7ZAB9</accession>
<evidence type="ECO:0000313" key="2">
    <source>
        <dbReference type="Proteomes" id="UP000019376"/>
    </source>
</evidence>
<keyword evidence="2" id="KW-1185">Reference proteome</keyword>
<dbReference type="Proteomes" id="UP000019376">
    <property type="component" value="Unassembled WGS sequence"/>
</dbReference>
<dbReference type="HOGENOM" id="CLU_1722987_0_0_1"/>
<sequence length="152" mass="17285">MISRLPLRFPFPFPLKGPLGKSERPTILSQPLSRSVSPRLGFTLCLGFAVGPAPHKFTAKLHPPPQRALRFRPVRLSTTKIETSFAADRTSYNGNAISCDLSKSLVCVDLQVKGISQSRRLRNNPFPQWTASKRNFEPLHEHRIRIRTWQRS</sequence>
<dbReference type="EMBL" id="KB644408">
    <property type="protein sequence ID" value="EPS25631.1"/>
    <property type="molecule type" value="Genomic_DNA"/>
</dbReference>
<evidence type="ECO:0000313" key="1">
    <source>
        <dbReference type="EMBL" id="EPS25631.1"/>
    </source>
</evidence>
<gene>
    <name evidence="1" type="ORF">PDE_00565</name>
</gene>
<protein>
    <submittedName>
        <fullName evidence="1">Uncharacterized protein</fullName>
    </submittedName>
</protein>
<reference evidence="1 2" key="1">
    <citation type="journal article" date="2013" name="PLoS ONE">
        <title>Genomic and secretomic analyses reveal unique features of the lignocellulolytic enzyme system of Penicillium decumbens.</title>
        <authorList>
            <person name="Liu G."/>
            <person name="Zhang L."/>
            <person name="Wei X."/>
            <person name="Zou G."/>
            <person name="Qin Y."/>
            <person name="Ma L."/>
            <person name="Li J."/>
            <person name="Zheng H."/>
            <person name="Wang S."/>
            <person name="Wang C."/>
            <person name="Xun L."/>
            <person name="Zhao G.-P."/>
            <person name="Zhou Z."/>
            <person name="Qu Y."/>
        </authorList>
    </citation>
    <scope>NUCLEOTIDE SEQUENCE [LARGE SCALE GENOMIC DNA]</scope>
    <source>
        <strain evidence="2">114-2 / CGMCC 5302</strain>
    </source>
</reference>
<name>S7ZAB9_PENO1</name>
<proteinExistence type="predicted"/>